<evidence type="ECO:0000256" key="1">
    <source>
        <dbReference type="ARBA" id="ARBA00023004"/>
    </source>
</evidence>
<evidence type="ECO:0000313" key="3">
    <source>
        <dbReference type="EMBL" id="QJB69130.1"/>
    </source>
</evidence>
<evidence type="ECO:0000313" key="4">
    <source>
        <dbReference type="Proteomes" id="UP000501600"/>
    </source>
</evidence>
<dbReference type="KEGG" id="phao:HF685_07415"/>
<name>A0A6H2DL67_9SPHN</name>
<reference evidence="3 4" key="1">
    <citation type="submission" date="2020-04" db="EMBL/GenBank/DDBJ databases">
        <title>Genome sequence for Sphingorhabdus sp. strain M1.</title>
        <authorList>
            <person name="Park S.-J."/>
        </authorList>
    </citation>
    <scope>NUCLEOTIDE SEQUENCE [LARGE SCALE GENOMIC DNA]</scope>
    <source>
        <strain evidence="3 4">JK6</strain>
    </source>
</reference>
<evidence type="ECO:0000259" key="2">
    <source>
        <dbReference type="SMART" id="SM00899"/>
    </source>
</evidence>
<feature type="domain" description="Ferrous iron transporter FeoA-like" evidence="2">
    <location>
        <begin position="9"/>
        <end position="86"/>
    </location>
</feature>
<dbReference type="AlphaFoldDB" id="A0A6H2DL67"/>
<keyword evidence="1" id="KW-0408">Iron</keyword>
<protein>
    <submittedName>
        <fullName evidence="3">Ferrous iron transport protein A</fullName>
    </submittedName>
</protein>
<dbReference type="Gene3D" id="2.30.30.90">
    <property type="match status" value="1"/>
</dbReference>
<proteinExistence type="predicted"/>
<accession>A0A6H2DL67</accession>
<dbReference type="GO" id="GO:0046914">
    <property type="term" value="F:transition metal ion binding"/>
    <property type="evidence" value="ECO:0007669"/>
    <property type="project" value="InterPro"/>
</dbReference>
<dbReference type="Pfam" id="PF04023">
    <property type="entry name" value="FeoA"/>
    <property type="match status" value="1"/>
</dbReference>
<dbReference type="RefSeq" id="WP_168818971.1">
    <property type="nucleotide sequence ID" value="NZ_CP051217.1"/>
</dbReference>
<dbReference type="EMBL" id="CP051217">
    <property type="protein sequence ID" value="QJB69130.1"/>
    <property type="molecule type" value="Genomic_DNA"/>
</dbReference>
<dbReference type="Proteomes" id="UP000501600">
    <property type="component" value="Chromosome"/>
</dbReference>
<gene>
    <name evidence="3" type="ORF">HF685_07415</name>
</gene>
<keyword evidence="4" id="KW-1185">Reference proteome</keyword>
<dbReference type="SUPFAM" id="SSF50037">
    <property type="entry name" value="C-terminal domain of transcriptional repressors"/>
    <property type="match status" value="1"/>
</dbReference>
<dbReference type="InterPro" id="IPR008988">
    <property type="entry name" value="Transcriptional_repressor_C"/>
</dbReference>
<dbReference type="InterPro" id="IPR038157">
    <property type="entry name" value="FeoA_core_dom"/>
</dbReference>
<dbReference type="SMART" id="SM00899">
    <property type="entry name" value="FeoA"/>
    <property type="match status" value="1"/>
</dbReference>
<sequence length="93" mass="10185">MHAPVKSTITLDRLSLRQCGEVLAIDWTSMSETEGRRLRALGLDEGVTVEKLHKGMFGFNDPIALKVGRMMIAVRKSHAQAITVELVPVIATA</sequence>
<organism evidence="3 4">
    <name type="scientific">Parasphingorhabdus halotolerans</name>
    <dbReference type="NCBI Taxonomy" id="2725558"/>
    <lineage>
        <taxon>Bacteria</taxon>
        <taxon>Pseudomonadati</taxon>
        <taxon>Pseudomonadota</taxon>
        <taxon>Alphaproteobacteria</taxon>
        <taxon>Sphingomonadales</taxon>
        <taxon>Sphingomonadaceae</taxon>
        <taxon>Parasphingorhabdus</taxon>
    </lineage>
</organism>
<dbReference type="InterPro" id="IPR007167">
    <property type="entry name" value="Fe-transptr_FeoA-like"/>
</dbReference>